<dbReference type="NCBIfam" id="TIGR01549">
    <property type="entry name" value="HAD-SF-IA-v1"/>
    <property type="match status" value="1"/>
</dbReference>
<dbReference type="NCBIfam" id="TIGR01509">
    <property type="entry name" value="HAD-SF-IA-v3"/>
    <property type="match status" value="1"/>
</dbReference>
<evidence type="ECO:0000313" key="2">
    <source>
        <dbReference type="Proteomes" id="UP000322530"/>
    </source>
</evidence>
<dbReference type="Gene3D" id="3.40.50.1000">
    <property type="entry name" value="HAD superfamily/HAD-like"/>
    <property type="match status" value="1"/>
</dbReference>
<dbReference type="PANTHER" id="PTHR43481:SF4">
    <property type="entry name" value="GLYCEROL-1-PHOSPHATE PHOSPHOHYDROLASE 1-RELATED"/>
    <property type="match status" value="1"/>
</dbReference>
<dbReference type="AlphaFoldDB" id="A0A5A5TKJ9"/>
<dbReference type="Gene3D" id="1.10.150.240">
    <property type="entry name" value="Putative phosphatase, domain 2"/>
    <property type="match status" value="1"/>
</dbReference>
<dbReference type="Proteomes" id="UP000322530">
    <property type="component" value="Unassembled WGS sequence"/>
</dbReference>
<dbReference type="RefSeq" id="WP_149404600.1">
    <property type="nucleotide sequence ID" value="NZ_BIXY01000148.1"/>
</dbReference>
<keyword evidence="2" id="KW-1185">Reference proteome</keyword>
<protein>
    <submittedName>
        <fullName evidence="1">Haloacid dehalogenase</fullName>
    </submittedName>
</protein>
<dbReference type="SFLD" id="SFLDS00003">
    <property type="entry name" value="Haloacid_Dehalogenase"/>
    <property type="match status" value="1"/>
</dbReference>
<reference evidence="1 2" key="1">
    <citation type="submission" date="2019-01" db="EMBL/GenBank/DDBJ databases">
        <title>Draft genome sequence of Dictyobacter sp. Uno17.</title>
        <authorList>
            <person name="Wang C.M."/>
            <person name="Zheng Y."/>
            <person name="Sakai Y."/>
            <person name="Abe K."/>
            <person name="Yokota A."/>
            <person name="Yabe S."/>
        </authorList>
    </citation>
    <scope>NUCLEOTIDE SEQUENCE [LARGE SCALE GENOMIC DNA]</scope>
    <source>
        <strain evidence="1 2">Uno17</strain>
    </source>
</reference>
<dbReference type="GO" id="GO:0050308">
    <property type="term" value="F:sugar-phosphatase activity"/>
    <property type="evidence" value="ECO:0007669"/>
    <property type="project" value="TreeGrafter"/>
</dbReference>
<dbReference type="InterPro" id="IPR023214">
    <property type="entry name" value="HAD_sf"/>
</dbReference>
<proteinExistence type="predicted"/>
<dbReference type="InterPro" id="IPR023198">
    <property type="entry name" value="PGP-like_dom2"/>
</dbReference>
<dbReference type="InterPro" id="IPR006439">
    <property type="entry name" value="HAD-SF_hydro_IA"/>
</dbReference>
<dbReference type="EMBL" id="BIXY01000148">
    <property type="protein sequence ID" value="GCF11802.1"/>
    <property type="molecule type" value="Genomic_DNA"/>
</dbReference>
<dbReference type="OrthoDB" id="9797743at2"/>
<dbReference type="SUPFAM" id="SSF56784">
    <property type="entry name" value="HAD-like"/>
    <property type="match status" value="1"/>
</dbReference>
<dbReference type="Pfam" id="PF00702">
    <property type="entry name" value="Hydrolase"/>
    <property type="match status" value="1"/>
</dbReference>
<accession>A0A5A5TKJ9</accession>
<dbReference type="InterPro" id="IPR036412">
    <property type="entry name" value="HAD-like_sf"/>
</dbReference>
<dbReference type="InterPro" id="IPR051806">
    <property type="entry name" value="HAD-like_SPP"/>
</dbReference>
<organism evidence="1 2">
    <name type="scientific">Dictyobacter arantiisoli</name>
    <dbReference type="NCBI Taxonomy" id="2014874"/>
    <lineage>
        <taxon>Bacteria</taxon>
        <taxon>Bacillati</taxon>
        <taxon>Chloroflexota</taxon>
        <taxon>Ktedonobacteria</taxon>
        <taxon>Ktedonobacterales</taxon>
        <taxon>Dictyobacteraceae</taxon>
        <taxon>Dictyobacter</taxon>
    </lineage>
</organism>
<gene>
    <name evidence="1" type="ORF">KDI_53660</name>
</gene>
<name>A0A5A5TKJ9_9CHLR</name>
<dbReference type="PANTHER" id="PTHR43481">
    <property type="entry name" value="FRUCTOSE-1-PHOSPHATE PHOSPHATASE"/>
    <property type="match status" value="1"/>
</dbReference>
<dbReference type="SFLD" id="SFLDG01129">
    <property type="entry name" value="C1.5:_HAD__Beta-PGM__Phosphata"/>
    <property type="match status" value="1"/>
</dbReference>
<comment type="caution">
    <text evidence="1">The sequence shown here is derived from an EMBL/GenBank/DDBJ whole genome shotgun (WGS) entry which is preliminary data.</text>
</comment>
<sequence>MTKKNKDVKILTCRVVLFDLDGVLVDSIANVERHWSEWARRHQLDVTHVLSHIHGRRTIDSIPELAPALPAELEARYLNDMQTLDTRDVVAMPGAKELLNQLAPEQWAIVTSGPATLARARLRAAKLPLPRFLISGNDVTKGKPHPEGYLKGAAMMNADAEDCLIIEDTIPGVEAAHAAHIPSIAVGATYPHTEPGKADLWIPSLALLHVVDSEEDEIALAVSE</sequence>
<evidence type="ECO:0000313" key="1">
    <source>
        <dbReference type="EMBL" id="GCF11802.1"/>
    </source>
</evidence>